<name>A0A2M7QB61_9BACT</name>
<evidence type="ECO:0008006" key="3">
    <source>
        <dbReference type="Google" id="ProtNLM"/>
    </source>
</evidence>
<dbReference type="EMBL" id="PFLC01000027">
    <property type="protein sequence ID" value="PIY62803.1"/>
    <property type="molecule type" value="Genomic_DNA"/>
</dbReference>
<accession>A0A2M7QB61</accession>
<organism evidence="1 2">
    <name type="scientific">Candidatus Uhrbacteria bacterium CG_4_10_14_0_8_um_filter_58_22</name>
    <dbReference type="NCBI Taxonomy" id="1975029"/>
    <lineage>
        <taxon>Bacteria</taxon>
        <taxon>Candidatus Uhriibacteriota</taxon>
    </lineage>
</organism>
<evidence type="ECO:0000313" key="1">
    <source>
        <dbReference type="EMBL" id="PIY62803.1"/>
    </source>
</evidence>
<dbReference type="Proteomes" id="UP000230973">
    <property type="component" value="Unassembled WGS sequence"/>
</dbReference>
<comment type="caution">
    <text evidence="1">The sequence shown here is derived from an EMBL/GenBank/DDBJ whole genome shotgun (WGS) entry which is preliminary data.</text>
</comment>
<gene>
    <name evidence="1" type="ORF">COY93_02295</name>
</gene>
<protein>
    <recommendedName>
        <fullName evidence="3">DHHA1 domain-containing protein</fullName>
    </recommendedName>
</protein>
<evidence type="ECO:0000313" key="2">
    <source>
        <dbReference type="Proteomes" id="UP000230973"/>
    </source>
</evidence>
<sequence length="327" mass="35201">MTQNQTLATLATTDLVISVGSVDGILTTAAVLRLIGQGHEVEVCFTQAFTVNKLLVGSWQGRQVALVDLAVNNRDPEMTRTFVEQLRENGNTLVAVIDEHSREDWLAILGSFDGLAVEPQSQQGGDDAPKSSGEVFRRDLTAAGVEVDDHTLELLKAADAGDRMDFSTHFGAIVNRGVKSAIADDSRRVHLARHLAQNREADSEIQDWISEYEAILVNHQEIIASKQDLGDGIVRVVATDRAVDMSTLMNTLYRSGGRVVIVEGEAFVPAKKRKEVLAAFGTADNLDLMTTIREGGVTPLGGFAQKVNVALEDEAATLAAVRAVLAA</sequence>
<reference evidence="2" key="1">
    <citation type="submission" date="2017-09" db="EMBL/GenBank/DDBJ databases">
        <title>Depth-based differentiation of microbial function through sediment-hosted aquifers and enrichment of novel symbionts in the deep terrestrial subsurface.</title>
        <authorList>
            <person name="Probst A.J."/>
            <person name="Ladd B."/>
            <person name="Jarett J.K."/>
            <person name="Geller-Mcgrath D.E."/>
            <person name="Sieber C.M.K."/>
            <person name="Emerson J.B."/>
            <person name="Anantharaman K."/>
            <person name="Thomas B.C."/>
            <person name="Malmstrom R."/>
            <person name="Stieglmeier M."/>
            <person name="Klingl A."/>
            <person name="Woyke T."/>
            <person name="Ryan C.M."/>
            <person name="Banfield J.F."/>
        </authorList>
    </citation>
    <scope>NUCLEOTIDE SEQUENCE [LARGE SCALE GENOMIC DNA]</scope>
</reference>
<proteinExistence type="predicted"/>
<dbReference type="AlphaFoldDB" id="A0A2M7QB61"/>